<dbReference type="EMBL" id="JAEQNB010000005">
    <property type="protein sequence ID" value="MBL0388398.1"/>
    <property type="molecule type" value="Genomic_DNA"/>
</dbReference>
<dbReference type="InterPro" id="IPR022291">
    <property type="entry name" value="Bacteriocin_synth_cyclodeHase"/>
</dbReference>
<organism evidence="2 3">
    <name type="scientific">Tumebacillus amylolyticus</name>
    <dbReference type="NCBI Taxonomy" id="2801339"/>
    <lineage>
        <taxon>Bacteria</taxon>
        <taxon>Bacillati</taxon>
        <taxon>Bacillota</taxon>
        <taxon>Bacilli</taxon>
        <taxon>Bacillales</taxon>
        <taxon>Alicyclobacillaceae</taxon>
        <taxon>Tumebacillus</taxon>
    </lineage>
</organism>
<accession>A0ABS1JDS2</accession>
<dbReference type="PANTHER" id="PTHR37809:SF1">
    <property type="entry name" value="RIBOSOMAL PROTEIN S12 METHYLTHIOTRANSFERASE ACCESSORY FACTOR YCAO"/>
    <property type="match status" value="1"/>
</dbReference>
<comment type="caution">
    <text evidence="2">The sequence shown here is derived from an EMBL/GenBank/DDBJ whole genome shotgun (WGS) entry which is preliminary data.</text>
</comment>
<evidence type="ECO:0000259" key="1">
    <source>
        <dbReference type="PROSITE" id="PS51664"/>
    </source>
</evidence>
<reference evidence="2 3" key="1">
    <citation type="submission" date="2021-01" db="EMBL/GenBank/DDBJ databases">
        <title>Tumebacillus sp. strain ITR2 16S ribosomal RNA gene Genome sequencing and assembly.</title>
        <authorList>
            <person name="Kang M."/>
        </authorList>
    </citation>
    <scope>NUCLEOTIDE SEQUENCE [LARGE SCALE GENOMIC DNA]</scope>
    <source>
        <strain evidence="2 3">ITR2</strain>
    </source>
</reference>
<dbReference type="RefSeq" id="WP_201637248.1">
    <property type="nucleotide sequence ID" value="NZ_JAEQNB010000005.1"/>
</dbReference>
<keyword evidence="3" id="KW-1185">Reference proteome</keyword>
<dbReference type="Gene3D" id="3.30.1330.230">
    <property type="match status" value="1"/>
</dbReference>
<dbReference type="Gene3D" id="3.40.50.720">
    <property type="entry name" value="NAD(P)-binding Rossmann-like Domain"/>
    <property type="match status" value="1"/>
</dbReference>
<dbReference type="PROSITE" id="PS51664">
    <property type="entry name" value="YCAO"/>
    <property type="match status" value="1"/>
</dbReference>
<name>A0ABS1JDS2_9BACL</name>
<feature type="domain" description="YcaO" evidence="1">
    <location>
        <begin position="267"/>
        <end position="650"/>
    </location>
</feature>
<sequence length="650" mass="72794">MSHVVWVLGVGILADKVCELLSDSCQVVRHSDWPKRTESEEQTADLALLLHDAWHPALDAKAHAVFQELGVPWVRGCVQLGEGVLGPLVQPDQPGCPRCADWRRLMAGGDREESLQILHLLEQHGGLDRDPLASRTALSHLAHVLTADVQRVLQGREAQLAGHVFLANMSTLKSSRHFLLPDSLCPVCGNRPEDTAEAARIALQPNPKLSATGFRTRSMEQLKDALLREYLDHEVGFLNDDLQDLVSPFAAVTVNLPLLHTNEVTAGRTHSYAESKLTGILEGLERFCGVAPHAKRTVVRGSYRYLAAHALNPARVGVHEKNQYDRPGFPFRAYDPNSPLDWVWGYSFTRERPILVPELLAYYSLGQGDGFVYETSNGCALGGSLEEAIFYGLLEVVERDAFLMTWYAQLPLPRLDLDSVQDTELQWMIHRLRVVGGYDLHLFNATMENGIPSIFALAKNRRGQGLNLICAAGAHLDPLRAIKSAVHELAGMMRVLDHKFEANREKCGRMFRNSALVQEMDDHMQLYGLPEAEERLHFLLDADRPVQTVEEAFSRREQRADLTDDVRDLLDVFRKLNLEVIVVDQTTPEVSRNGLSCVKVLIPGMLPMTFGHHLVRVKGLERVLKVPAQLGYAKKKLTRRQLNPHPHPFP</sequence>
<dbReference type="NCBIfam" id="TIGR03882">
    <property type="entry name" value="cyclo_dehyd_2"/>
    <property type="match status" value="1"/>
</dbReference>
<gene>
    <name evidence="2" type="ORF">JJB07_17470</name>
</gene>
<evidence type="ECO:0000313" key="2">
    <source>
        <dbReference type="EMBL" id="MBL0388398.1"/>
    </source>
</evidence>
<dbReference type="InterPro" id="IPR003776">
    <property type="entry name" value="YcaO-like_dom"/>
</dbReference>
<dbReference type="Gene3D" id="3.30.40.250">
    <property type="match status" value="1"/>
</dbReference>
<proteinExistence type="predicted"/>
<evidence type="ECO:0000313" key="3">
    <source>
        <dbReference type="Proteomes" id="UP000602284"/>
    </source>
</evidence>
<protein>
    <submittedName>
        <fullName evidence="2">TOMM leader peptide-binding protein</fullName>
    </submittedName>
</protein>
<dbReference type="InterPro" id="IPR027624">
    <property type="entry name" value="TOMM_cyclo_SagD"/>
</dbReference>
<dbReference type="NCBIfam" id="TIGR03604">
    <property type="entry name" value="TOMM_cyclo_SagD"/>
    <property type="match status" value="1"/>
</dbReference>
<dbReference type="Pfam" id="PF02624">
    <property type="entry name" value="YcaO"/>
    <property type="match status" value="1"/>
</dbReference>
<dbReference type="Gene3D" id="3.30.160.660">
    <property type="match status" value="1"/>
</dbReference>
<dbReference type="PANTHER" id="PTHR37809">
    <property type="entry name" value="RIBOSOMAL PROTEIN S12 METHYLTHIOTRANSFERASE ACCESSORY FACTOR YCAO"/>
    <property type="match status" value="1"/>
</dbReference>
<dbReference type="Proteomes" id="UP000602284">
    <property type="component" value="Unassembled WGS sequence"/>
</dbReference>